<protein>
    <recommendedName>
        <fullName evidence="5">HAT C-terminal dimerisation domain-containing protein</fullName>
    </recommendedName>
</protein>
<feature type="domain" description="hAT-like transposase RNase-H fold" evidence="2">
    <location>
        <begin position="47"/>
        <end position="106"/>
    </location>
</feature>
<dbReference type="InterPro" id="IPR025525">
    <property type="entry name" value="hAT-like_transposase_RNase-H"/>
</dbReference>
<dbReference type="Pfam" id="PF05699">
    <property type="entry name" value="Dimer_Tnp_hAT"/>
    <property type="match status" value="1"/>
</dbReference>
<evidence type="ECO:0000259" key="1">
    <source>
        <dbReference type="Pfam" id="PF05699"/>
    </source>
</evidence>
<proteinExistence type="predicted"/>
<dbReference type="PANTHER" id="PTHR23272:SF184">
    <property type="entry name" value="OS03G0311250 PROTEIN"/>
    <property type="match status" value="1"/>
</dbReference>
<evidence type="ECO:0000313" key="3">
    <source>
        <dbReference type="EMBL" id="WVZ96799.1"/>
    </source>
</evidence>
<dbReference type="Proteomes" id="UP001341281">
    <property type="component" value="Chromosome 10"/>
</dbReference>
<evidence type="ECO:0000259" key="2">
    <source>
        <dbReference type="Pfam" id="PF14372"/>
    </source>
</evidence>
<dbReference type="GO" id="GO:0003677">
    <property type="term" value="F:DNA binding"/>
    <property type="evidence" value="ECO:0007669"/>
    <property type="project" value="InterPro"/>
</dbReference>
<keyword evidence="4" id="KW-1185">Reference proteome</keyword>
<dbReference type="InterPro" id="IPR008906">
    <property type="entry name" value="HATC_C_dom"/>
</dbReference>
<accession>A0AAQ3USI2</accession>
<dbReference type="SUPFAM" id="SSF53098">
    <property type="entry name" value="Ribonuclease H-like"/>
    <property type="match status" value="1"/>
</dbReference>
<dbReference type="Pfam" id="PF14372">
    <property type="entry name" value="hAT-like_RNase-H"/>
    <property type="match status" value="1"/>
</dbReference>
<feature type="non-terminal residue" evidence="3">
    <location>
        <position position="1"/>
    </location>
</feature>
<sequence>KTLQHTSAAPITKQLKWKVSKEKRAEAPPAKQLKSPTLPLSPLQGPHEKLQKYWDLSYLKICIPVILDPWFKLQFLEFRLNEWFGEESFNYLYEVKRTFRNLFAEFSEVNVDEDNPWEAAETSKSTTKKKRVNEQDKYLKEETMPVDIHFDILQYWKMHSASYPILARIAQRIISDYRSQLKSETVEALICLQDWIRSDGKFTLLSI</sequence>
<dbReference type="InterPro" id="IPR012337">
    <property type="entry name" value="RNaseH-like_sf"/>
</dbReference>
<reference evidence="3 4" key="1">
    <citation type="submission" date="2024-02" db="EMBL/GenBank/DDBJ databases">
        <title>High-quality chromosome-scale genome assembly of Pensacola bahiagrass (Paspalum notatum Flugge var. saurae).</title>
        <authorList>
            <person name="Vega J.M."/>
            <person name="Podio M."/>
            <person name="Orjuela J."/>
            <person name="Siena L.A."/>
            <person name="Pessino S.C."/>
            <person name="Combes M.C."/>
            <person name="Mariac C."/>
            <person name="Albertini E."/>
            <person name="Pupilli F."/>
            <person name="Ortiz J.P.A."/>
            <person name="Leblanc O."/>
        </authorList>
    </citation>
    <scope>NUCLEOTIDE SEQUENCE [LARGE SCALE GENOMIC DNA]</scope>
    <source>
        <strain evidence="3">R1</strain>
        <tissue evidence="3">Leaf</tissue>
    </source>
</reference>
<feature type="non-terminal residue" evidence="3">
    <location>
        <position position="207"/>
    </location>
</feature>
<dbReference type="AlphaFoldDB" id="A0AAQ3USI2"/>
<name>A0AAQ3USI2_PASNO</name>
<evidence type="ECO:0008006" key="5">
    <source>
        <dbReference type="Google" id="ProtNLM"/>
    </source>
</evidence>
<feature type="domain" description="HAT C-terminal dimerisation" evidence="1">
    <location>
        <begin position="135"/>
        <end position="175"/>
    </location>
</feature>
<evidence type="ECO:0000313" key="4">
    <source>
        <dbReference type="Proteomes" id="UP001341281"/>
    </source>
</evidence>
<gene>
    <name evidence="3" type="ORF">U9M48_042390</name>
</gene>
<dbReference type="EMBL" id="CP144754">
    <property type="protein sequence ID" value="WVZ96799.1"/>
    <property type="molecule type" value="Genomic_DNA"/>
</dbReference>
<dbReference type="GO" id="GO:0046983">
    <property type="term" value="F:protein dimerization activity"/>
    <property type="evidence" value="ECO:0007669"/>
    <property type="project" value="InterPro"/>
</dbReference>
<dbReference type="PANTHER" id="PTHR23272">
    <property type="entry name" value="BED FINGER-RELATED"/>
    <property type="match status" value="1"/>
</dbReference>
<organism evidence="3 4">
    <name type="scientific">Paspalum notatum var. saurae</name>
    <dbReference type="NCBI Taxonomy" id="547442"/>
    <lineage>
        <taxon>Eukaryota</taxon>
        <taxon>Viridiplantae</taxon>
        <taxon>Streptophyta</taxon>
        <taxon>Embryophyta</taxon>
        <taxon>Tracheophyta</taxon>
        <taxon>Spermatophyta</taxon>
        <taxon>Magnoliopsida</taxon>
        <taxon>Liliopsida</taxon>
        <taxon>Poales</taxon>
        <taxon>Poaceae</taxon>
        <taxon>PACMAD clade</taxon>
        <taxon>Panicoideae</taxon>
        <taxon>Andropogonodae</taxon>
        <taxon>Paspaleae</taxon>
        <taxon>Paspalinae</taxon>
        <taxon>Paspalum</taxon>
    </lineage>
</organism>